<evidence type="ECO:0000313" key="2">
    <source>
        <dbReference type="Proteomes" id="UP000186524"/>
    </source>
</evidence>
<organism evidence="1 2">
    <name type="scientific">Domibacillus mangrovi</name>
    <dbReference type="NCBI Taxonomy" id="1714354"/>
    <lineage>
        <taxon>Bacteria</taxon>
        <taxon>Bacillati</taxon>
        <taxon>Bacillota</taxon>
        <taxon>Bacilli</taxon>
        <taxon>Bacillales</taxon>
        <taxon>Bacillaceae</taxon>
        <taxon>Domibacillus</taxon>
    </lineage>
</organism>
<name>A0A1Q5P424_9BACI</name>
<dbReference type="EMBL" id="MRWQ01000005">
    <property type="protein sequence ID" value="OKL36996.1"/>
    <property type="molecule type" value="Genomic_DNA"/>
</dbReference>
<proteinExistence type="predicted"/>
<gene>
    <name evidence="1" type="ORF">BLL40_05235</name>
</gene>
<sequence>MVFSEIDAYLHSLFYTDAYTELPADIREKIAFTAEDMLINHYDEALLTPKIIGIQTLYMIEGEAEEFAKFKRHGVKSLGLKGMSFSFEGGNISPEVVALIEKAQAALQPKKRASARRLI</sequence>
<comment type="caution">
    <text evidence="1">The sequence shown here is derived from an EMBL/GenBank/DDBJ whole genome shotgun (WGS) entry which is preliminary data.</text>
</comment>
<evidence type="ECO:0000313" key="1">
    <source>
        <dbReference type="EMBL" id="OKL36996.1"/>
    </source>
</evidence>
<accession>A0A1Q5P424</accession>
<keyword evidence="2" id="KW-1185">Reference proteome</keyword>
<dbReference type="OrthoDB" id="2721308at2"/>
<protein>
    <submittedName>
        <fullName evidence="1">Uncharacterized protein</fullName>
    </submittedName>
</protein>
<reference evidence="1 2" key="1">
    <citation type="submission" date="2016-12" db="EMBL/GenBank/DDBJ databases">
        <title>Domibacillus sp. SAOS 44 whole genome sequencing.</title>
        <authorList>
            <person name="Verma A."/>
            <person name="Krishnamurthi S."/>
        </authorList>
    </citation>
    <scope>NUCLEOTIDE SEQUENCE [LARGE SCALE GENOMIC DNA]</scope>
    <source>
        <strain evidence="1 2">SAOS 44</strain>
    </source>
</reference>
<dbReference type="Proteomes" id="UP000186524">
    <property type="component" value="Unassembled WGS sequence"/>
</dbReference>
<dbReference type="RefSeq" id="WP_073710877.1">
    <property type="nucleotide sequence ID" value="NZ_MRWQ01000005.1"/>
</dbReference>
<dbReference type="AlphaFoldDB" id="A0A1Q5P424"/>
<dbReference type="STRING" id="1714354.BLL40_05235"/>